<protein>
    <submittedName>
        <fullName evidence="1">Uncharacterized protein</fullName>
    </submittedName>
</protein>
<sequence>MQSLANDFILILKDNSCRTTDSWFRPGYQDQGIIALEGDNLKMLFCTDKDELVIEFYPVESNDWPSDEYFTLDLLYPLITGEETGEDRVNPITVDYLKEKLDKIEYIFCQKNIKELLDSLR</sequence>
<evidence type="ECO:0000313" key="2">
    <source>
        <dbReference type="Proteomes" id="UP000664417"/>
    </source>
</evidence>
<dbReference type="Proteomes" id="UP000664417">
    <property type="component" value="Unassembled WGS sequence"/>
</dbReference>
<dbReference type="RefSeq" id="WP_207857968.1">
    <property type="nucleotide sequence ID" value="NZ_JAFREP010000005.1"/>
</dbReference>
<dbReference type="AlphaFoldDB" id="A0A8J7U267"/>
<evidence type="ECO:0000313" key="1">
    <source>
        <dbReference type="EMBL" id="MBO1318287.1"/>
    </source>
</evidence>
<dbReference type="EMBL" id="JAFREP010000005">
    <property type="protein sequence ID" value="MBO1318287.1"/>
    <property type="molecule type" value="Genomic_DNA"/>
</dbReference>
<comment type="caution">
    <text evidence="1">The sequence shown here is derived from an EMBL/GenBank/DDBJ whole genome shotgun (WGS) entry which is preliminary data.</text>
</comment>
<proteinExistence type="predicted"/>
<reference evidence="1" key="1">
    <citation type="submission" date="2021-03" db="EMBL/GenBank/DDBJ databases">
        <authorList>
            <person name="Wang G."/>
        </authorList>
    </citation>
    <scope>NUCLEOTIDE SEQUENCE</scope>
    <source>
        <strain evidence="1">KCTC 12899</strain>
    </source>
</reference>
<accession>A0A8J7U267</accession>
<gene>
    <name evidence="1" type="ORF">J3U88_07465</name>
</gene>
<organism evidence="1 2">
    <name type="scientific">Acanthopleuribacter pedis</name>
    <dbReference type="NCBI Taxonomy" id="442870"/>
    <lineage>
        <taxon>Bacteria</taxon>
        <taxon>Pseudomonadati</taxon>
        <taxon>Acidobacteriota</taxon>
        <taxon>Holophagae</taxon>
        <taxon>Acanthopleuribacterales</taxon>
        <taxon>Acanthopleuribacteraceae</taxon>
        <taxon>Acanthopleuribacter</taxon>
    </lineage>
</organism>
<name>A0A8J7U267_9BACT</name>
<keyword evidence="2" id="KW-1185">Reference proteome</keyword>